<feature type="signal peptide" evidence="1">
    <location>
        <begin position="1"/>
        <end position="31"/>
    </location>
</feature>
<dbReference type="RefSeq" id="WP_167272960.1">
    <property type="nucleotide sequence ID" value="NZ_JAASQJ010000003.1"/>
</dbReference>
<dbReference type="EMBL" id="JAASQJ010000003">
    <property type="protein sequence ID" value="NIJ54587.1"/>
    <property type="molecule type" value="Genomic_DNA"/>
</dbReference>
<organism evidence="3 4">
    <name type="scientific">Dyadobacter arcticus</name>
    <dbReference type="NCBI Taxonomy" id="1078754"/>
    <lineage>
        <taxon>Bacteria</taxon>
        <taxon>Pseudomonadati</taxon>
        <taxon>Bacteroidota</taxon>
        <taxon>Cytophagia</taxon>
        <taxon>Cytophagales</taxon>
        <taxon>Spirosomataceae</taxon>
        <taxon>Dyadobacter</taxon>
    </lineage>
</organism>
<evidence type="ECO:0000313" key="4">
    <source>
        <dbReference type="Proteomes" id="UP001179181"/>
    </source>
</evidence>
<dbReference type="Pfam" id="PF18962">
    <property type="entry name" value="Por_Secre_tail"/>
    <property type="match status" value="1"/>
</dbReference>
<dbReference type="InterPro" id="IPR026444">
    <property type="entry name" value="Secre_tail"/>
</dbReference>
<keyword evidence="1" id="KW-0732">Signal</keyword>
<feature type="domain" description="Secretion system C-terminal sorting" evidence="2">
    <location>
        <begin position="188"/>
        <end position="248"/>
    </location>
</feature>
<evidence type="ECO:0000259" key="2">
    <source>
        <dbReference type="Pfam" id="PF18962"/>
    </source>
</evidence>
<gene>
    <name evidence="3" type="ORF">FHS68_003769</name>
</gene>
<accession>A0ABX0UNM6</accession>
<feature type="chain" id="PRO_5045263932" description="Secretion system C-terminal sorting domain-containing protein" evidence="1">
    <location>
        <begin position="32"/>
        <end position="258"/>
    </location>
</feature>
<comment type="caution">
    <text evidence="3">The sequence shown here is derived from an EMBL/GenBank/DDBJ whole genome shotgun (WGS) entry which is preliminary data.</text>
</comment>
<sequence>MKTRRTGLNPRYSAYCFLLLPFVFSFQMALAQQGSVSSGGNATGSGGSVSYSVGQVFYISNTAAGGTVSAGVQQAFNDANLPVTLISFEALPITIENRRQVLIRWETSSEFNNDFFTIERSVDGTTFAEAMRVSAEGNSTTLKKYSWTDPLPHPGTSYYRLKQTDFDRTFAYSRIRAVRTQNMTETLVYPNPVNSYLHVSNAKTEVRSYKIFDLGGRLIGDSQLLKEGIINVSQLSPAAYIIQIFGKSVTEHFTIIKN</sequence>
<dbReference type="Proteomes" id="UP001179181">
    <property type="component" value="Unassembled WGS sequence"/>
</dbReference>
<proteinExistence type="predicted"/>
<protein>
    <recommendedName>
        <fullName evidence="2">Secretion system C-terminal sorting domain-containing protein</fullName>
    </recommendedName>
</protein>
<evidence type="ECO:0000256" key="1">
    <source>
        <dbReference type="SAM" id="SignalP"/>
    </source>
</evidence>
<dbReference type="NCBIfam" id="TIGR04183">
    <property type="entry name" value="Por_Secre_tail"/>
    <property type="match status" value="1"/>
</dbReference>
<evidence type="ECO:0000313" key="3">
    <source>
        <dbReference type="EMBL" id="NIJ54587.1"/>
    </source>
</evidence>
<name>A0ABX0UNM6_9BACT</name>
<reference evidence="3 4" key="1">
    <citation type="submission" date="2020-03" db="EMBL/GenBank/DDBJ databases">
        <title>Genomic Encyclopedia of Type Strains, Phase IV (KMG-IV): sequencing the most valuable type-strain genomes for metagenomic binning, comparative biology and taxonomic classification.</title>
        <authorList>
            <person name="Goeker M."/>
        </authorList>
    </citation>
    <scope>NUCLEOTIDE SEQUENCE [LARGE SCALE GENOMIC DNA]</scope>
    <source>
        <strain evidence="3 4">DSM 102865</strain>
    </source>
</reference>
<keyword evidence="4" id="KW-1185">Reference proteome</keyword>